<feature type="chain" id="PRO_5038548661" evidence="1">
    <location>
        <begin position="27"/>
        <end position="166"/>
    </location>
</feature>
<dbReference type="EMBL" id="JACRTF010000001">
    <property type="protein sequence ID" value="MBC8591939.1"/>
    <property type="molecule type" value="Genomic_DNA"/>
</dbReference>
<dbReference type="InterPro" id="IPR032316">
    <property type="entry name" value="DUF4847"/>
</dbReference>
<feature type="signal peptide" evidence="1">
    <location>
        <begin position="1"/>
        <end position="26"/>
    </location>
</feature>
<dbReference type="PROSITE" id="PS51257">
    <property type="entry name" value="PROKAR_LIPOPROTEIN"/>
    <property type="match status" value="1"/>
</dbReference>
<accession>A0A926F4W0</accession>
<protein>
    <submittedName>
        <fullName evidence="2">DUF4847 family protein</fullName>
    </submittedName>
</protein>
<keyword evidence="1" id="KW-0732">Signal</keyword>
<evidence type="ECO:0000313" key="2">
    <source>
        <dbReference type="EMBL" id="MBC8591939.1"/>
    </source>
</evidence>
<comment type="caution">
    <text evidence="2">The sequence shown here is derived from an EMBL/GenBank/DDBJ whole genome shotgun (WGS) entry which is preliminary data.</text>
</comment>
<keyword evidence="3" id="KW-1185">Reference proteome</keyword>
<organism evidence="2 3">
    <name type="scientific">Jilunia laotingensis</name>
    <dbReference type="NCBI Taxonomy" id="2763675"/>
    <lineage>
        <taxon>Bacteria</taxon>
        <taxon>Pseudomonadati</taxon>
        <taxon>Bacteroidota</taxon>
        <taxon>Bacteroidia</taxon>
        <taxon>Bacteroidales</taxon>
        <taxon>Bacteroidaceae</taxon>
        <taxon>Jilunia</taxon>
    </lineage>
</organism>
<dbReference type="Pfam" id="PF16139">
    <property type="entry name" value="DUF4847"/>
    <property type="match status" value="1"/>
</dbReference>
<name>A0A926F4W0_9BACT</name>
<dbReference type="Proteomes" id="UP000651085">
    <property type="component" value="Unassembled WGS sequence"/>
</dbReference>
<evidence type="ECO:0000313" key="3">
    <source>
        <dbReference type="Proteomes" id="UP000651085"/>
    </source>
</evidence>
<evidence type="ECO:0000256" key="1">
    <source>
        <dbReference type="SAM" id="SignalP"/>
    </source>
</evidence>
<dbReference type="Gene3D" id="2.40.128.270">
    <property type="match status" value="1"/>
</dbReference>
<dbReference type="AlphaFoldDB" id="A0A926F4W0"/>
<proteinExistence type="predicted"/>
<dbReference type="RefSeq" id="WP_262433156.1">
    <property type="nucleotide sequence ID" value="NZ_JACRTF010000001.1"/>
</dbReference>
<dbReference type="CDD" id="cd14492">
    <property type="entry name" value="lipocalin_MxiM-like"/>
    <property type="match status" value="1"/>
</dbReference>
<gene>
    <name evidence="2" type="ORF">H8744_01515</name>
</gene>
<sequence>MRNVSIHKWIICLLLFIPVISGCNNSDDVQEIFTGKTWRMTFIAKDKEHRWYPFPGVSEGVINSYISGTRSFSITFTGSTSDNVIAGNFIGTGSVTMDGNWSANGETNAFSTSISKSSVKDSKDTLGKYIIAAIKKSTSYLGDENNLYLYYKDGNETFFIAFKPEI</sequence>
<reference evidence="2" key="1">
    <citation type="submission" date="2020-08" db="EMBL/GenBank/DDBJ databases">
        <title>Genome public.</title>
        <authorList>
            <person name="Liu C."/>
            <person name="Sun Q."/>
        </authorList>
    </citation>
    <scope>NUCLEOTIDE SEQUENCE</scope>
    <source>
        <strain evidence="2">N12</strain>
    </source>
</reference>
<dbReference type="InterPro" id="IPR038670">
    <property type="entry name" value="HslJ-like_sf"/>
</dbReference>